<feature type="transmembrane region" description="Helical" evidence="2">
    <location>
        <begin position="57"/>
        <end position="76"/>
    </location>
</feature>
<keyword evidence="4" id="KW-1185">Reference proteome</keyword>
<dbReference type="InterPro" id="IPR045324">
    <property type="entry name" value="Small_multidrug_res"/>
</dbReference>
<protein>
    <submittedName>
        <fullName evidence="3">Multidrug efflux system protein, EmrE family</fullName>
    </submittedName>
</protein>
<feature type="transmembrane region" description="Helical" evidence="2">
    <location>
        <begin position="30"/>
        <end position="50"/>
    </location>
</feature>
<dbReference type="KEGG" id="ccv:CCV52592_1183"/>
<accession>A7GWZ4</accession>
<dbReference type="RefSeq" id="WP_011991930.1">
    <property type="nucleotide sequence ID" value="NC_009715.2"/>
</dbReference>
<proteinExistence type="inferred from homology"/>
<name>A7GWZ4_CAMC5</name>
<reference evidence="3" key="1">
    <citation type="submission" date="2016-07" db="EMBL/GenBank/DDBJ databases">
        <title>Comparative genomics of the Campylobacter concisus group.</title>
        <authorList>
            <person name="Miller W.G."/>
            <person name="Yee E."/>
            <person name="Chapman M.H."/>
            <person name="Huynh S."/>
            <person name="Bono J.L."/>
            <person name="On S.L.W."/>
            <person name="StLeger J."/>
            <person name="Foster G."/>
            <person name="Parker C.T."/>
        </authorList>
    </citation>
    <scope>NUCLEOTIDE SEQUENCE</scope>
    <source>
        <strain evidence="3">525.92</strain>
    </source>
</reference>
<gene>
    <name evidence="3" type="ORF">CCV52592_1183</name>
</gene>
<dbReference type="Proteomes" id="UP000006380">
    <property type="component" value="Chromosome"/>
</dbReference>
<dbReference type="AlphaFoldDB" id="A7GWZ4"/>
<dbReference type="InterPro" id="IPR037185">
    <property type="entry name" value="EmrE-like"/>
</dbReference>
<dbReference type="OrthoDB" id="2168659at2"/>
<organism evidence="3 4">
    <name type="scientific">Campylobacter curvus (strain 525.92)</name>
    <dbReference type="NCBI Taxonomy" id="360105"/>
    <lineage>
        <taxon>Bacteria</taxon>
        <taxon>Pseudomonadati</taxon>
        <taxon>Campylobacterota</taxon>
        <taxon>Epsilonproteobacteria</taxon>
        <taxon>Campylobacterales</taxon>
        <taxon>Campylobacteraceae</taxon>
        <taxon>Campylobacter</taxon>
    </lineage>
</organism>
<dbReference type="GO" id="GO:0005886">
    <property type="term" value="C:plasma membrane"/>
    <property type="evidence" value="ECO:0007669"/>
    <property type="project" value="UniProtKB-SubCell"/>
</dbReference>
<evidence type="ECO:0000256" key="2">
    <source>
        <dbReference type="SAM" id="Phobius"/>
    </source>
</evidence>
<keyword evidence="2" id="KW-1133">Transmembrane helix</keyword>
<dbReference type="EMBL" id="CP000767">
    <property type="protein sequence ID" value="EAU00989.1"/>
    <property type="molecule type" value="Genomic_DNA"/>
</dbReference>
<dbReference type="STRING" id="360105.CCV52592_1183"/>
<dbReference type="GO" id="GO:0022857">
    <property type="term" value="F:transmembrane transporter activity"/>
    <property type="evidence" value="ECO:0007669"/>
    <property type="project" value="InterPro"/>
</dbReference>
<feature type="transmembrane region" description="Helical" evidence="2">
    <location>
        <begin position="88"/>
        <end position="106"/>
    </location>
</feature>
<comment type="similarity">
    <text evidence="1">Belongs to the drug/metabolite transporter (DMT) superfamily. Small multidrug resistance (SMR) (TC 2.A.7.1) family.</text>
</comment>
<keyword evidence="1 2" id="KW-0812">Transmembrane</keyword>
<sequence length="108" mass="11935">MRNRGFLFVFLGALAECGWAYGLKHADSNLEYFLTGVMVCVSFYMFILGFKRLDTSVAYTLFVGLGTFFLVVVEAASELYHGGSVNLWRLFFIATLVIGVLGIKGAKS</sequence>
<dbReference type="HOGENOM" id="CLU_133067_1_0_7"/>
<comment type="subcellular location">
    <subcellularLocation>
        <location evidence="1">Cell membrane</location>
        <topology evidence="1">Multi-pass membrane protein</topology>
    </subcellularLocation>
</comment>
<evidence type="ECO:0000313" key="3">
    <source>
        <dbReference type="EMBL" id="EAU00989.1"/>
    </source>
</evidence>
<keyword evidence="2" id="KW-0472">Membrane</keyword>
<dbReference type="Pfam" id="PF00893">
    <property type="entry name" value="Multi_Drug_Res"/>
    <property type="match status" value="1"/>
</dbReference>
<evidence type="ECO:0000313" key="4">
    <source>
        <dbReference type="Proteomes" id="UP000006380"/>
    </source>
</evidence>
<dbReference type="Gene3D" id="1.10.3730.20">
    <property type="match status" value="1"/>
</dbReference>
<dbReference type="SUPFAM" id="SSF103481">
    <property type="entry name" value="Multidrug resistance efflux transporter EmrE"/>
    <property type="match status" value="1"/>
</dbReference>
<evidence type="ECO:0000256" key="1">
    <source>
        <dbReference type="RuleBase" id="RU003942"/>
    </source>
</evidence>